<comment type="caution">
    <text evidence="6">The sequence shown here is derived from an EMBL/GenBank/DDBJ whole genome shotgun (WGS) entry which is preliminary data.</text>
</comment>
<proteinExistence type="predicted"/>
<dbReference type="RefSeq" id="WP_342640504.1">
    <property type="nucleotide sequence ID" value="NZ_JBHUGH010000038.1"/>
</dbReference>
<gene>
    <name evidence="6" type="ORF">ACFSGJ_20320</name>
</gene>
<dbReference type="PANTHER" id="PTHR42861">
    <property type="entry name" value="CALCIUM-TRANSPORTING ATPASE"/>
    <property type="match status" value="1"/>
</dbReference>
<dbReference type="InterPro" id="IPR008250">
    <property type="entry name" value="ATPase_P-typ_transduc_dom_A_sf"/>
</dbReference>
<keyword evidence="7" id="KW-1185">Reference proteome</keyword>
<dbReference type="SMART" id="SM00831">
    <property type="entry name" value="Cation_ATPase_N"/>
    <property type="match status" value="1"/>
</dbReference>
<dbReference type="Pfam" id="PF00690">
    <property type="entry name" value="Cation_ATPase_N"/>
    <property type="match status" value="1"/>
</dbReference>
<dbReference type="EMBL" id="JBHUGH010000038">
    <property type="protein sequence ID" value="MFD1914553.1"/>
    <property type="molecule type" value="Genomic_DNA"/>
</dbReference>
<evidence type="ECO:0000256" key="4">
    <source>
        <dbReference type="SAM" id="Phobius"/>
    </source>
</evidence>
<dbReference type="SUPFAM" id="SSF81653">
    <property type="entry name" value="Calcium ATPase, transduction domain A"/>
    <property type="match status" value="1"/>
</dbReference>
<dbReference type="Gene3D" id="1.20.1110.10">
    <property type="entry name" value="Calcium-transporting ATPase, transmembrane domain"/>
    <property type="match status" value="1"/>
</dbReference>
<dbReference type="InterPro" id="IPR023298">
    <property type="entry name" value="ATPase_P-typ_TM_dom_sf"/>
</dbReference>
<organism evidence="6 7">
    <name type="scientific">Halodurantibacterium flavum</name>
    <dbReference type="NCBI Taxonomy" id="1382802"/>
    <lineage>
        <taxon>Bacteria</taxon>
        <taxon>Pseudomonadati</taxon>
        <taxon>Pseudomonadota</taxon>
        <taxon>Alphaproteobacteria</taxon>
        <taxon>Rhodobacterales</taxon>
        <taxon>Paracoccaceae</taxon>
        <taxon>Halodurantibacterium</taxon>
    </lineage>
</organism>
<evidence type="ECO:0000256" key="3">
    <source>
        <dbReference type="ARBA" id="ARBA00022840"/>
    </source>
</evidence>
<dbReference type="Pfam" id="PF00122">
    <property type="entry name" value="E1-E2_ATPase"/>
    <property type="match status" value="1"/>
</dbReference>
<evidence type="ECO:0000256" key="2">
    <source>
        <dbReference type="ARBA" id="ARBA00022741"/>
    </source>
</evidence>
<reference evidence="7" key="1">
    <citation type="journal article" date="2019" name="Int. J. Syst. Evol. Microbiol.">
        <title>The Global Catalogue of Microorganisms (GCM) 10K type strain sequencing project: providing services to taxonomists for standard genome sequencing and annotation.</title>
        <authorList>
            <consortium name="The Broad Institute Genomics Platform"/>
            <consortium name="The Broad Institute Genome Sequencing Center for Infectious Disease"/>
            <person name="Wu L."/>
            <person name="Ma J."/>
        </authorList>
    </citation>
    <scope>NUCLEOTIDE SEQUENCE [LARGE SCALE GENOMIC DNA]</scope>
    <source>
        <strain evidence="7">CGMCC 4.7242</strain>
    </source>
</reference>
<accession>A0ABW4SBY5</accession>
<sequence>MDMAQRSHALPAEEVVSALGSYPSGLSAQEAAQRLRKHGPNALPPPTGRHPVFRFLAQFNSALIYFLLAGAGAAWALGHFVDAGVIVAVVLINAIVGFVQEGKAEDALAAIRKMISPRAHVLRAGRRQSVPAAELVPGDVVLLEAGDRVPADLRLLRARGLLLEEAALTGESVASAKAEGPAPADAELGDRTSMAYSERWWRPDRAPGW</sequence>
<evidence type="ECO:0000313" key="6">
    <source>
        <dbReference type="EMBL" id="MFD1914553.1"/>
    </source>
</evidence>
<feature type="transmembrane region" description="Helical" evidence="4">
    <location>
        <begin position="83"/>
        <end position="99"/>
    </location>
</feature>
<dbReference type="SUPFAM" id="SSF81665">
    <property type="entry name" value="Calcium ATPase, transmembrane domain M"/>
    <property type="match status" value="1"/>
</dbReference>
<dbReference type="Gene3D" id="2.70.150.10">
    <property type="entry name" value="Calcium-transporting ATPase, cytoplasmic transduction domain A"/>
    <property type="match status" value="1"/>
</dbReference>
<dbReference type="InterPro" id="IPR004014">
    <property type="entry name" value="ATPase_P-typ_cation-transptr_N"/>
</dbReference>
<feature type="transmembrane region" description="Helical" evidence="4">
    <location>
        <begin position="55"/>
        <end position="77"/>
    </location>
</feature>
<evidence type="ECO:0000256" key="1">
    <source>
        <dbReference type="ARBA" id="ARBA00004141"/>
    </source>
</evidence>
<keyword evidence="4" id="KW-0472">Membrane</keyword>
<comment type="subcellular location">
    <subcellularLocation>
        <location evidence="1">Membrane</location>
        <topology evidence="1">Multi-pass membrane protein</topology>
    </subcellularLocation>
</comment>
<keyword evidence="2" id="KW-0547">Nucleotide-binding</keyword>
<name>A0ABW4SBY5_9RHOB</name>
<keyword evidence="4" id="KW-1133">Transmembrane helix</keyword>
<keyword evidence="3" id="KW-0067">ATP-binding</keyword>
<dbReference type="NCBIfam" id="TIGR01494">
    <property type="entry name" value="ATPase_P-type"/>
    <property type="match status" value="1"/>
</dbReference>
<feature type="domain" description="Cation-transporting P-type ATPase N-terminal" evidence="5">
    <location>
        <begin position="6"/>
        <end position="79"/>
    </location>
</feature>
<evidence type="ECO:0000313" key="7">
    <source>
        <dbReference type="Proteomes" id="UP001597353"/>
    </source>
</evidence>
<protein>
    <submittedName>
        <fullName evidence="6">HAD-IC family P-type ATPase</fullName>
    </submittedName>
</protein>
<dbReference type="InterPro" id="IPR001757">
    <property type="entry name" value="P_typ_ATPase"/>
</dbReference>
<dbReference type="Proteomes" id="UP001597353">
    <property type="component" value="Unassembled WGS sequence"/>
</dbReference>
<dbReference type="InterPro" id="IPR059000">
    <property type="entry name" value="ATPase_P-type_domA"/>
</dbReference>
<keyword evidence="4" id="KW-0812">Transmembrane</keyword>
<evidence type="ECO:0000259" key="5">
    <source>
        <dbReference type="SMART" id="SM00831"/>
    </source>
</evidence>